<sequence>MRPLATAADHGAVPEAAATVLVVDDTETKRYILASWLRRAGHRVVEAATGAEALDLAFAAADEGHAVDAAIVDVRLPDASGFEVCERLKSDARTASVPVMHVSASAITVGERAQGLYRGADAYLVDPIDPDVLLATLAAALRYSRARRRAEHTAAVLSELARATMLVNAASTLEELGDAIVTGASLISRGPAASYVQGEGGIARRTVISDFGVEPRQGNVPPTLFDTLSRLTNLHESTGSTSVVISAENWLRTLPDSLAQGNVRLAICRTKASRPPTALAVPATAARDPEEERALRELARTGALAVEAFRSHAQEHALALSLQRTFLPSRLPMSDPVDIVVRYRPASDETEIGGDFYEAVPIGDRLLIAIGDVAGHSLHAATIMGELRHGLRAYASEGHEPHTILEHLNTMLMRYHPYETATVCVLMLDPRTGTIDIANAGHLPPLIVTADGDTHYLTVAGALLGLEVPRPETVRHELPANATILLYTDGLVEERTSDLDAGMARLRTETLRDKSFRTDLNALADHLLSALEGDERDDIALLLLRRTA</sequence>
<dbReference type="InterPro" id="IPR011006">
    <property type="entry name" value="CheY-like_superfamily"/>
</dbReference>
<dbReference type="InterPro" id="IPR001789">
    <property type="entry name" value="Sig_transdc_resp-reg_receiver"/>
</dbReference>
<dbReference type="Gene3D" id="3.40.50.2300">
    <property type="match status" value="1"/>
</dbReference>
<dbReference type="InterPro" id="IPR036457">
    <property type="entry name" value="PPM-type-like_dom_sf"/>
</dbReference>
<feature type="modified residue" description="4-aspartylphosphate" evidence="2">
    <location>
        <position position="73"/>
    </location>
</feature>
<dbReference type="STRING" id="159449.B4N89_36205"/>
<dbReference type="SMART" id="SM00448">
    <property type="entry name" value="REC"/>
    <property type="match status" value="1"/>
</dbReference>
<keyword evidence="1" id="KW-0378">Hydrolase</keyword>
<dbReference type="EMBL" id="MWQN01000003">
    <property type="protein sequence ID" value="OPC77737.1"/>
    <property type="molecule type" value="Genomic_DNA"/>
</dbReference>
<reference evidence="4 5" key="1">
    <citation type="submission" date="2017-03" db="EMBL/GenBank/DDBJ databases">
        <title>Draft genome sequence of Streptomyces scabrisporus NF3, endophyte isolated from Amphipterygium adstringens.</title>
        <authorList>
            <person name="Vazquez M."/>
            <person name="Ceapa C.D."/>
            <person name="Rodriguez Luna D."/>
            <person name="Sanchez Esquivel S."/>
        </authorList>
    </citation>
    <scope>NUCLEOTIDE SEQUENCE [LARGE SCALE GENOMIC DNA]</scope>
    <source>
        <strain evidence="4 5">NF3</strain>
    </source>
</reference>
<accession>A0A1T3NLL2</accession>
<evidence type="ECO:0000256" key="2">
    <source>
        <dbReference type="PROSITE-ProRule" id="PRU00169"/>
    </source>
</evidence>
<organism evidence="4 5">
    <name type="scientific">Embleya scabrispora</name>
    <dbReference type="NCBI Taxonomy" id="159449"/>
    <lineage>
        <taxon>Bacteria</taxon>
        <taxon>Bacillati</taxon>
        <taxon>Actinomycetota</taxon>
        <taxon>Actinomycetes</taxon>
        <taxon>Kitasatosporales</taxon>
        <taxon>Streptomycetaceae</taxon>
        <taxon>Embleya</taxon>
    </lineage>
</organism>
<dbReference type="Pfam" id="PF00072">
    <property type="entry name" value="Response_reg"/>
    <property type="match status" value="1"/>
</dbReference>
<dbReference type="GO" id="GO:0000160">
    <property type="term" value="P:phosphorelay signal transduction system"/>
    <property type="evidence" value="ECO:0007669"/>
    <property type="project" value="InterPro"/>
</dbReference>
<evidence type="ECO:0000313" key="5">
    <source>
        <dbReference type="Proteomes" id="UP000190037"/>
    </source>
</evidence>
<name>A0A1T3NLL2_9ACTN</name>
<gene>
    <name evidence="4" type="ORF">B4N89_36205</name>
</gene>
<protein>
    <recommendedName>
        <fullName evidence="3">Response regulatory domain-containing protein</fullName>
    </recommendedName>
</protein>
<dbReference type="PANTHER" id="PTHR43156">
    <property type="entry name" value="STAGE II SPORULATION PROTEIN E-RELATED"/>
    <property type="match status" value="1"/>
</dbReference>
<dbReference type="Pfam" id="PF07228">
    <property type="entry name" value="SpoIIE"/>
    <property type="match status" value="1"/>
</dbReference>
<dbReference type="AlphaFoldDB" id="A0A1T3NLL2"/>
<dbReference type="SUPFAM" id="SSF81606">
    <property type="entry name" value="PP2C-like"/>
    <property type="match status" value="1"/>
</dbReference>
<keyword evidence="2" id="KW-0597">Phosphoprotein</keyword>
<evidence type="ECO:0000313" key="4">
    <source>
        <dbReference type="EMBL" id="OPC77737.1"/>
    </source>
</evidence>
<dbReference type="Proteomes" id="UP000190037">
    <property type="component" value="Unassembled WGS sequence"/>
</dbReference>
<feature type="domain" description="Response regulatory" evidence="3">
    <location>
        <begin position="19"/>
        <end position="141"/>
    </location>
</feature>
<proteinExistence type="predicted"/>
<keyword evidence="5" id="KW-1185">Reference proteome</keyword>
<dbReference type="PROSITE" id="PS50110">
    <property type="entry name" value="RESPONSE_REGULATORY"/>
    <property type="match status" value="1"/>
</dbReference>
<dbReference type="SUPFAM" id="SSF52172">
    <property type="entry name" value="CheY-like"/>
    <property type="match status" value="1"/>
</dbReference>
<dbReference type="RefSeq" id="WP_078980829.1">
    <property type="nucleotide sequence ID" value="NZ_MWQN01000003.1"/>
</dbReference>
<dbReference type="Gene3D" id="3.60.40.10">
    <property type="entry name" value="PPM-type phosphatase domain"/>
    <property type="match status" value="1"/>
</dbReference>
<evidence type="ECO:0000259" key="3">
    <source>
        <dbReference type="PROSITE" id="PS50110"/>
    </source>
</evidence>
<comment type="caution">
    <text evidence="4">The sequence shown here is derived from an EMBL/GenBank/DDBJ whole genome shotgun (WGS) entry which is preliminary data.</text>
</comment>
<evidence type="ECO:0000256" key="1">
    <source>
        <dbReference type="ARBA" id="ARBA00022801"/>
    </source>
</evidence>
<dbReference type="PANTHER" id="PTHR43156:SF2">
    <property type="entry name" value="STAGE II SPORULATION PROTEIN E"/>
    <property type="match status" value="1"/>
</dbReference>
<dbReference type="SMART" id="SM00331">
    <property type="entry name" value="PP2C_SIG"/>
    <property type="match status" value="1"/>
</dbReference>
<dbReference type="GO" id="GO:0016791">
    <property type="term" value="F:phosphatase activity"/>
    <property type="evidence" value="ECO:0007669"/>
    <property type="project" value="TreeGrafter"/>
</dbReference>
<dbReference type="InterPro" id="IPR052016">
    <property type="entry name" value="Bact_Sigma-Reg"/>
</dbReference>
<dbReference type="InterPro" id="IPR001932">
    <property type="entry name" value="PPM-type_phosphatase-like_dom"/>
</dbReference>